<dbReference type="OrthoDB" id="9781023at2"/>
<protein>
    <submittedName>
        <fullName evidence="4">Cobalamin (Vitamin B12) biosynthesis CbiG protein</fullName>
    </submittedName>
</protein>
<dbReference type="EMBL" id="CP000612">
    <property type="protein sequence ID" value="ABO51214.1"/>
    <property type="molecule type" value="Genomic_DNA"/>
</dbReference>
<dbReference type="KEGG" id="drm:Dred_2710"/>
<proteinExistence type="predicted"/>
<feature type="domain" description="Cobalamin synthesis G N-terminal" evidence="2">
    <location>
        <begin position="58"/>
        <end position="138"/>
    </location>
</feature>
<dbReference type="HOGENOM" id="CLU_028397_0_0_9"/>
<dbReference type="PANTHER" id="PTHR37477">
    <property type="entry name" value="COBALT-PRECORRIN-5A HYDROLASE"/>
    <property type="match status" value="1"/>
</dbReference>
<accession>A4J811</accession>
<dbReference type="eggNOG" id="COG2073">
    <property type="taxonomic scope" value="Bacteria"/>
</dbReference>
<dbReference type="Pfam" id="PF11761">
    <property type="entry name" value="CbiG_mid"/>
    <property type="match status" value="1"/>
</dbReference>
<gene>
    <name evidence="4" type="ordered locus">Dred_2710</name>
</gene>
<evidence type="ECO:0000259" key="2">
    <source>
        <dbReference type="Pfam" id="PF11760"/>
    </source>
</evidence>
<dbReference type="SUPFAM" id="SSF159664">
    <property type="entry name" value="CobE/GbiG C-terminal domain-like"/>
    <property type="match status" value="1"/>
</dbReference>
<dbReference type="InterPro" id="IPR038029">
    <property type="entry name" value="GbiG_N_sf"/>
</dbReference>
<dbReference type="Gene3D" id="3.40.50.11220">
    <property type="match status" value="1"/>
</dbReference>
<sequence>MAIEKKNRVAVLALTGGGARLAQKLVCLLEDADLYLPERLSSDVDLSHTAFYRKWQAVVKMIFRQYSQLIFIMATGIVVRTLAPLLQSKRTDPAVVVLDEKGQHAISLLSGHLGGANVLAQRIAVLIGGTAVITTATDVVGVPSLDVLAKALDCGVYPCQRIKLFNRLLVEGEPVQIVSPWAVKPEVMQGLTLSQPDNNRPKGPVVHITNHLVQHKGEPRLMLRPKNLVAGVGCRKGVSGEQIVTAVKGAFRLADYSLLSLKSLATVDLKMQEPGLLQAASYFRVPLIEVTREQIKNLSVQYTQSDFVKEQIGVGGVCEPAAITASGMGQIKVPKQKIGPVTVAIAEAKLWWWD</sequence>
<dbReference type="Pfam" id="PF11760">
    <property type="entry name" value="CbiG_N"/>
    <property type="match status" value="1"/>
</dbReference>
<dbReference type="InterPro" id="IPR002750">
    <property type="entry name" value="CobE/GbiG_C"/>
</dbReference>
<dbReference type="InterPro" id="IPR036518">
    <property type="entry name" value="CobE/GbiG_C_sf"/>
</dbReference>
<evidence type="ECO:0000313" key="5">
    <source>
        <dbReference type="Proteomes" id="UP000001556"/>
    </source>
</evidence>
<dbReference type="GO" id="GO:0009236">
    <property type="term" value="P:cobalamin biosynthetic process"/>
    <property type="evidence" value="ECO:0007669"/>
    <property type="project" value="InterPro"/>
</dbReference>
<organism evidence="4 5">
    <name type="scientific">Desulforamulus reducens (strain ATCC BAA-1160 / DSM 100696 / MI-1)</name>
    <name type="common">Desulfotomaculum reducens</name>
    <dbReference type="NCBI Taxonomy" id="349161"/>
    <lineage>
        <taxon>Bacteria</taxon>
        <taxon>Bacillati</taxon>
        <taxon>Bacillota</taxon>
        <taxon>Clostridia</taxon>
        <taxon>Eubacteriales</taxon>
        <taxon>Peptococcaceae</taxon>
        <taxon>Desulforamulus</taxon>
    </lineage>
</organism>
<evidence type="ECO:0000259" key="3">
    <source>
        <dbReference type="Pfam" id="PF11761"/>
    </source>
</evidence>
<feature type="domain" description="CobE/GbiG C-terminal" evidence="1">
    <location>
        <begin position="228"/>
        <end position="346"/>
    </location>
</feature>
<dbReference type="InterPro" id="IPR021744">
    <property type="entry name" value="CbiG_N"/>
</dbReference>
<evidence type="ECO:0000259" key="1">
    <source>
        <dbReference type="Pfam" id="PF01890"/>
    </source>
</evidence>
<dbReference type="Proteomes" id="UP000001556">
    <property type="component" value="Chromosome"/>
</dbReference>
<evidence type="ECO:0000313" key="4">
    <source>
        <dbReference type="EMBL" id="ABO51214.1"/>
    </source>
</evidence>
<name>A4J811_DESRM</name>
<feature type="domain" description="Cobalamin biosynthesis central region" evidence="3">
    <location>
        <begin position="143"/>
        <end position="225"/>
    </location>
</feature>
<dbReference type="InterPro" id="IPR021745">
    <property type="entry name" value="CbiG_mid"/>
</dbReference>
<dbReference type="Gene3D" id="3.30.420.180">
    <property type="entry name" value="CobE/GbiG C-terminal domain"/>
    <property type="match status" value="1"/>
</dbReference>
<dbReference type="SUPFAM" id="SSF159672">
    <property type="entry name" value="CbiG N-terminal domain-like"/>
    <property type="match status" value="1"/>
</dbReference>
<dbReference type="RefSeq" id="WP_011879011.1">
    <property type="nucleotide sequence ID" value="NC_009253.1"/>
</dbReference>
<dbReference type="InterPro" id="IPR052553">
    <property type="entry name" value="CbiG_hydrolase"/>
</dbReference>
<keyword evidence="5" id="KW-1185">Reference proteome</keyword>
<reference evidence="4 5" key="1">
    <citation type="submission" date="2007-03" db="EMBL/GenBank/DDBJ databases">
        <title>Complete sequence of Desulfotomaculum reducens MI-1.</title>
        <authorList>
            <consortium name="US DOE Joint Genome Institute"/>
            <person name="Copeland A."/>
            <person name="Lucas S."/>
            <person name="Lapidus A."/>
            <person name="Barry K."/>
            <person name="Detter J.C."/>
            <person name="Glavina del Rio T."/>
            <person name="Hammon N."/>
            <person name="Israni S."/>
            <person name="Dalin E."/>
            <person name="Tice H."/>
            <person name="Pitluck S."/>
            <person name="Sims D."/>
            <person name="Brettin T."/>
            <person name="Bruce D."/>
            <person name="Han C."/>
            <person name="Tapia R."/>
            <person name="Schmutz J."/>
            <person name="Larimer F."/>
            <person name="Land M."/>
            <person name="Hauser L."/>
            <person name="Kyrpides N."/>
            <person name="Kim E."/>
            <person name="Tebo B.M."/>
            <person name="Richardson P."/>
        </authorList>
    </citation>
    <scope>NUCLEOTIDE SEQUENCE [LARGE SCALE GENOMIC DNA]</scope>
    <source>
        <strain evidence="4 5">MI-1</strain>
    </source>
</reference>
<dbReference type="STRING" id="349161.Dred_2710"/>
<dbReference type="Pfam" id="PF01890">
    <property type="entry name" value="CbiG_C"/>
    <property type="match status" value="1"/>
</dbReference>
<dbReference type="AlphaFoldDB" id="A4J811"/>
<dbReference type="PANTHER" id="PTHR37477:SF1">
    <property type="entry name" value="COBALT-PRECORRIN-5A HYDROLASE"/>
    <property type="match status" value="1"/>
</dbReference>